<name>A0A0V0QZ42_PSEPJ</name>
<dbReference type="SUPFAM" id="SSF56059">
    <property type="entry name" value="Glutathione synthetase ATP-binding domain-like"/>
    <property type="match status" value="1"/>
</dbReference>
<organism evidence="3 4">
    <name type="scientific">Pseudocohnilembus persalinus</name>
    <name type="common">Ciliate</name>
    <dbReference type="NCBI Taxonomy" id="266149"/>
    <lineage>
        <taxon>Eukaryota</taxon>
        <taxon>Sar</taxon>
        <taxon>Alveolata</taxon>
        <taxon>Ciliophora</taxon>
        <taxon>Intramacronucleata</taxon>
        <taxon>Oligohymenophorea</taxon>
        <taxon>Scuticociliatia</taxon>
        <taxon>Philasterida</taxon>
        <taxon>Pseudocohnilembidae</taxon>
        <taxon>Pseudocohnilembus</taxon>
    </lineage>
</organism>
<evidence type="ECO:0000256" key="2">
    <source>
        <dbReference type="SAM" id="SignalP"/>
    </source>
</evidence>
<dbReference type="OrthoDB" id="202825at2759"/>
<dbReference type="EMBL" id="LDAU01000082">
    <property type="protein sequence ID" value="KRX07502.1"/>
    <property type="molecule type" value="Genomic_DNA"/>
</dbReference>
<evidence type="ECO:0000313" key="4">
    <source>
        <dbReference type="Proteomes" id="UP000054937"/>
    </source>
</evidence>
<sequence>MLKTIFLILILIFNIQSVRSWFWSTEDIDNDNSTKYNLCYRNEELNQITISYFHNDKNWNVKQIYTRADNQIMNEEFIKNKCNFVDYINNYKSKDLLNEKNFLYNFPQQDLKNIPYILKNDLFNLDLKQIFKHNYNSKIFSPLTNQNLQDKNLKILKQQNTNDAIILKSYSLLLSSQPQLVFYKNGYIQIGEQQKQQKNIDELEKIINAQKQNYQQIHKKIEQLITYTMLSQYQKLQQSSKIFLNFEFTIGFYFNQINNQQYIELEPYLISFNFINMLSNLVFTTTEATVNSPKFQFLQNYIPSVLDLFSENFNNFQSFKQLPQEFSKINYKQIENKYGLKIIINQSTDYIKNLETNESKSIKDDLFEKKYWICMIRQHDKIILVEEFIRNKKPNWVIKKPAQLFLHNLQNCDIIYSHGWVVGGIGIPHIDYDTQLWNQTPQIANMHNKAFFYNLLLDYDKISPYTFNSTYFFPKTYVLNFTSNYYQPQELEFLAINQTDDKNQWIYKPINLSKGRGIRIYSNISEAQTQFIQDKELVIKNFDPQQQLNKNNDYKSFVVQKYIRNTKLLENKKFDIRCYMVVAWTEPEHQLILFHPGYVRRSLTEYKDEADADYGDIGQHLTNHMISIEKYEPEKDIYKNQTLCTIQGFKNHIIDKHGLSEKYVENIIYEMKKVVAYSAEAYIQKLSKHVGHFQFFGMDIMFDENWNPFLVEANANPQVYIEGLDFKDAIGGFVESIMELETYLMENRENANQLIKEQTQLPLGNLDILINKANGYNILNEFKKDSSSQNQKVEQNQQNKQDL</sequence>
<dbReference type="InParanoid" id="A0A0V0QZ42"/>
<keyword evidence="2" id="KW-0732">Signal</keyword>
<keyword evidence="1" id="KW-0175">Coiled coil</keyword>
<dbReference type="PROSITE" id="PS51221">
    <property type="entry name" value="TTL"/>
    <property type="match status" value="1"/>
</dbReference>
<dbReference type="Gene3D" id="3.30.470.20">
    <property type="entry name" value="ATP-grasp fold, B domain"/>
    <property type="match status" value="1"/>
</dbReference>
<keyword evidence="4" id="KW-1185">Reference proteome</keyword>
<dbReference type="InterPro" id="IPR004344">
    <property type="entry name" value="TTL/TTLL_fam"/>
</dbReference>
<dbReference type="AlphaFoldDB" id="A0A0V0QZ42"/>
<dbReference type="PANTHER" id="PTHR46810:SF1">
    <property type="entry name" value="INACTIVE POLYGLYCYLASE TTLL10"/>
    <property type="match status" value="1"/>
</dbReference>
<feature type="coiled-coil region" evidence="1">
    <location>
        <begin position="193"/>
        <end position="220"/>
    </location>
</feature>
<reference evidence="3 4" key="1">
    <citation type="journal article" date="2015" name="Sci. Rep.">
        <title>Genome of the facultative scuticociliatosis pathogen Pseudocohnilembus persalinus provides insight into its virulence through horizontal gene transfer.</title>
        <authorList>
            <person name="Xiong J."/>
            <person name="Wang G."/>
            <person name="Cheng J."/>
            <person name="Tian M."/>
            <person name="Pan X."/>
            <person name="Warren A."/>
            <person name="Jiang C."/>
            <person name="Yuan D."/>
            <person name="Miao W."/>
        </authorList>
    </citation>
    <scope>NUCLEOTIDE SEQUENCE [LARGE SCALE GENOMIC DNA]</scope>
    <source>
        <strain evidence="3">36N120E</strain>
    </source>
</reference>
<dbReference type="GO" id="GO:0070737">
    <property type="term" value="F:protein-glycine ligase activity, elongating"/>
    <property type="evidence" value="ECO:0007669"/>
    <property type="project" value="TreeGrafter"/>
</dbReference>
<protein>
    <recommendedName>
        <fullName evidence="5">Tubulin-tyrosine ligase family protein</fullName>
    </recommendedName>
</protein>
<feature type="signal peptide" evidence="2">
    <location>
        <begin position="1"/>
        <end position="20"/>
    </location>
</feature>
<comment type="caution">
    <text evidence="3">The sequence shown here is derived from an EMBL/GenBank/DDBJ whole genome shotgun (WGS) entry which is preliminary data.</text>
</comment>
<dbReference type="PANTHER" id="PTHR46810">
    <property type="entry name" value="INACTIVE POLYGLYCYLASE TTLL10"/>
    <property type="match status" value="1"/>
</dbReference>
<proteinExistence type="predicted"/>
<dbReference type="InterPro" id="IPR027752">
    <property type="entry name" value="TTLL10"/>
</dbReference>
<evidence type="ECO:0008006" key="5">
    <source>
        <dbReference type="Google" id="ProtNLM"/>
    </source>
</evidence>
<accession>A0A0V0QZ42</accession>
<evidence type="ECO:0000256" key="1">
    <source>
        <dbReference type="SAM" id="Coils"/>
    </source>
</evidence>
<gene>
    <name evidence="3" type="ORF">PPERSA_11051</name>
</gene>
<evidence type="ECO:0000313" key="3">
    <source>
        <dbReference type="EMBL" id="KRX07502.1"/>
    </source>
</evidence>
<dbReference type="Proteomes" id="UP000054937">
    <property type="component" value="Unassembled WGS sequence"/>
</dbReference>
<feature type="chain" id="PRO_5006867647" description="Tubulin-tyrosine ligase family protein" evidence="2">
    <location>
        <begin position="21"/>
        <end position="803"/>
    </location>
</feature>
<dbReference type="Pfam" id="PF03133">
    <property type="entry name" value="TTL"/>
    <property type="match status" value="1"/>
</dbReference>